<dbReference type="InterPro" id="IPR029063">
    <property type="entry name" value="SAM-dependent_MTases_sf"/>
</dbReference>
<sequence length="355" mass="39646">MTAHANYSLRDEIRDYWSDRAETFDLQVGHEIFSEQERAAWHALISRHLGPGAGRASLDLACGTGVISHLMHDLGFVVTGLDWSEAMLAKARAKAQKRGAGIRFIIGDAERTLEDRASYDVIVTRHLVWTLLDPKTAFAEWFSLLKPGGKLLVIDGDFASRNWATNLRELWEKLTTGKSRVVDNEGAVMARRHLSILARVYFSGGARAEEIGRLLTEAGFEQPLVDWKLGAVHRAQARQLSWPKALERATQHRFAICATKPGQKSTTVPCHRETAPPVAVPSPVEVEQHRSSTPLSSDCYSLRWQGCRPVCGFPVRHDLRHPTGAPAVRSRRLQLAARPTRADRGWKWEPSDLDG</sequence>
<dbReference type="EMBL" id="AHAM01000168">
    <property type="protein sequence ID" value="EHK55426.1"/>
    <property type="molecule type" value="Genomic_DNA"/>
</dbReference>
<dbReference type="PATRIC" id="fig|1107882.3.peg.3933"/>
<dbReference type="AlphaFoldDB" id="H0HV28"/>
<dbReference type="Proteomes" id="UP000003250">
    <property type="component" value="Unassembled WGS sequence"/>
</dbReference>
<dbReference type="InterPro" id="IPR013216">
    <property type="entry name" value="Methyltransf_11"/>
</dbReference>
<dbReference type="PANTHER" id="PTHR42912:SF80">
    <property type="entry name" value="METHYLTRANSFERASE DOMAIN-CONTAINING PROTEIN"/>
    <property type="match status" value="1"/>
</dbReference>
<keyword evidence="3" id="KW-1185">Reference proteome</keyword>
<gene>
    <name evidence="2" type="ORF">MAXJ12_20157</name>
</gene>
<protein>
    <submittedName>
        <fullName evidence="2">Type 11 methyltransferase</fullName>
    </submittedName>
</protein>
<proteinExistence type="predicted"/>
<evidence type="ECO:0000313" key="2">
    <source>
        <dbReference type="EMBL" id="EHK55426.1"/>
    </source>
</evidence>
<keyword evidence="2" id="KW-0808">Transferase</keyword>
<dbReference type="Pfam" id="PF08241">
    <property type="entry name" value="Methyltransf_11"/>
    <property type="match status" value="1"/>
</dbReference>
<dbReference type="GO" id="GO:0032259">
    <property type="term" value="P:methylation"/>
    <property type="evidence" value="ECO:0007669"/>
    <property type="project" value="UniProtKB-KW"/>
</dbReference>
<dbReference type="GO" id="GO:0008757">
    <property type="term" value="F:S-adenosylmethionine-dependent methyltransferase activity"/>
    <property type="evidence" value="ECO:0007669"/>
    <property type="project" value="InterPro"/>
</dbReference>
<dbReference type="InterPro" id="IPR050508">
    <property type="entry name" value="Methyltransf_Superfamily"/>
</dbReference>
<keyword evidence="2" id="KW-0489">Methyltransferase</keyword>
<reference evidence="2 3" key="1">
    <citation type="journal article" date="2012" name="J. Bacteriol.">
        <title>Draft Genome Sequence of Mesorhizobium alhagi CCNWXJ12-2T, a Novel Salt-Resistant Species Isolated from the Desert of Northwestern China.</title>
        <authorList>
            <person name="Zhou M."/>
            <person name="Chen W."/>
            <person name="Chen H."/>
            <person name="Wei G."/>
        </authorList>
    </citation>
    <scope>NUCLEOTIDE SEQUENCE [LARGE SCALE GENOMIC DNA]</scope>
    <source>
        <strain evidence="2 3">CCNWXJ12-2</strain>
    </source>
</reference>
<name>H0HV28_9HYPH</name>
<feature type="domain" description="Methyltransferase type 11" evidence="1">
    <location>
        <begin position="58"/>
        <end position="153"/>
    </location>
</feature>
<dbReference type="CDD" id="cd02440">
    <property type="entry name" value="AdoMet_MTases"/>
    <property type="match status" value="1"/>
</dbReference>
<accession>H0HV28</accession>
<dbReference type="SUPFAM" id="SSF53335">
    <property type="entry name" value="S-adenosyl-L-methionine-dependent methyltransferases"/>
    <property type="match status" value="1"/>
</dbReference>
<organism evidence="2 3">
    <name type="scientific">Mesorhizobium alhagi CCNWXJ12-2</name>
    <dbReference type="NCBI Taxonomy" id="1107882"/>
    <lineage>
        <taxon>Bacteria</taxon>
        <taxon>Pseudomonadati</taxon>
        <taxon>Pseudomonadota</taxon>
        <taxon>Alphaproteobacteria</taxon>
        <taxon>Hyphomicrobiales</taxon>
        <taxon>Phyllobacteriaceae</taxon>
        <taxon>Allomesorhizobium</taxon>
    </lineage>
</organism>
<dbReference type="OrthoDB" id="21342at2"/>
<dbReference type="PANTHER" id="PTHR42912">
    <property type="entry name" value="METHYLTRANSFERASE"/>
    <property type="match status" value="1"/>
</dbReference>
<evidence type="ECO:0000259" key="1">
    <source>
        <dbReference type="Pfam" id="PF08241"/>
    </source>
</evidence>
<evidence type="ECO:0000313" key="3">
    <source>
        <dbReference type="Proteomes" id="UP000003250"/>
    </source>
</evidence>
<dbReference type="Gene3D" id="3.40.50.150">
    <property type="entry name" value="Vaccinia Virus protein VP39"/>
    <property type="match status" value="1"/>
</dbReference>